<evidence type="ECO:0000256" key="7">
    <source>
        <dbReference type="ARBA" id="ARBA00022801"/>
    </source>
</evidence>
<dbReference type="PANTHER" id="PTHR31375">
    <property type="match status" value="1"/>
</dbReference>
<comment type="caution">
    <text evidence="15">The sequence shown here is derived from an EMBL/GenBank/DDBJ whole genome shotgun (WGS) entry which is preliminary data.</text>
</comment>
<feature type="signal peptide" evidence="14">
    <location>
        <begin position="1"/>
        <end position="24"/>
    </location>
</feature>
<accession>A0A6N2BQ73</accession>
<dbReference type="InterPro" id="IPR000743">
    <property type="entry name" value="Glyco_hydro_28"/>
</dbReference>
<evidence type="ECO:0000256" key="14">
    <source>
        <dbReference type="SAM" id="SignalP"/>
    </source>
</evidence>
<evidence type="ECO:0000256" key="5">
    <source>
        <dbReference type="ARBA" id="ARBA00022525"/>
    </source>
</evidence>
<gene>
    <name evidence="15" type="ORF">EJD97_010564</name>
</gene>
<dbReference type="InterPro" id="IPR011050">
    <property type="entry name" value="Pectin_lyase_fold/virulence"/>
</dbReference>
<feature type="active site" evidence="12">
    <location>
        <position position="293"/>
    </location>
</feature>
<evidence type="ECO:0000256" key="2">
    <source>
        <dbReference type="ARBA" id="ARBA00008834"/>
    </source>
</evidence>
<organism evidence="15">
    <name type="scientific">Solanum chilense</name>
    <name type="common">Tomato</name>
    <name type="synonym">Lycopersicon chilense</name>
    <dbReference type="NCBI Taxonomy" id="4083"/>
    <lineage>
        <taxon>Eukaryota</taxon>
        <taxon>Viridiplantae</taxon>
        <taxon>Streptophyta</taxon>
        <taxon>Embryophyta</taxon>
        <taxon>Tracheophyta</taxon>
        <taxon>Spermatophyta</taxon>
        <taxon>Magnoliopsida</taxon>
        <taxon>eudicotyledons</taxon>
        <taxon>Gunneridae</taxon>
        <taxon>Pentapetalae</taxon>
        <taxon>asterids</taxon>
        <taxon>lamiids</taxon>
        <taxon>Solanales</taxon>
        <taxon>Solanaceae</taxon>
        <taxon>Solanoideae</taxon>
        <taxon>Solaneae</taxon>
        <taxon>Solanum</taxon>
        <taxon>Solanum subgen. Lycopersicon</taxon>
    </lineage>
</organism>
<keyword evidence="7 13" id="KW-0378">Hydrolase</keyword>
<dbReference type="SMART" id="SM00710">
    <property type="entry name" value="PbH1"/>
    <property type="match status" value="4"/>
</dbReference>
<evidence type="ECO:0000256" key="13">
    <source>
        <dbReference type="RuleBase" id="RU361169"/>
    </source>
</evidence>
<dbReference type="GO" id="GO:0005975">
    <property type="term" value="P:carbohydrate metabolic process"/>
    <property type="evidence" value="ECO:0007669"/>
    <property type="project" value="InterPro"/>
</dbReference>
<dbReference type="EMBL" id="RXGB01002693">
    <property type="protein sequence ID" value="TMW94213.1"/>
    <property type="molecule type" value="Genomic_DNA"/>
</dbReference>
<evidence type="ECO:0000256" key="11">
    <source>
        <dbReference type="ARBA" id="ARBA00083621"/>
    </source>
</evidence>
<dbReference type="EC" id="3.2.1.15" evidence="3"/>
<evidence type="ECO:0000256" key="1">
    <source>
        <dbReference type="ARBA" id="ARBA00004191"/>
    </source>
</evidence>
<comment type="catalytic activity">
    <reaction evidence="10">
        <text>(1,4-alpha-D-galacturonosyl)n+m + H2O = (1,4-alpha-D-galacturonosyl)n + (1,4-alpha-D-galacturonosyl)m.</text>
        <dbReference type="EC" id="3.2.1.15"/>
    </reaction>
</comment>
<dbReference type="Pfam" id="PF00295">
    <property type="entry name" value="Glyco_hydro_28"/>
    <property type="match status" value="1"/>
</dbReference>
<evidence type="ECO:0000256" key="9">
    <source>
        <dbReference type="ARBA" id="ARBA00023316"/>
    </source>
</evidence>
<dbReference type="FunFam" id="2.160.20.10:FF:000028">
    <property type="entry name" value="Polygalacturonase QRT2"/>
    <property type="match status" value="1"/>
</dbReference>
<keyword evidence="8 13" id="KW-0326">Glycosidase</keyword>
<dbReference type="Gene3D" id="2.160.20.10">
    <property type="entry name" value="Single-stranded right-handed beta-helix, Pectin lyase-like"/>
    <property type="match status" value="1"/>
</dbReference>
<evidence type="ECO:0000256" key="8">
    <source>
        <dbReference type="ARBA" id="ARBA00023295"/>
    </source>
</evidence>
<evidence type="ECO:0000256" key="3">
    <source>
        <dbReference type="ARBA" id="ARBA00012736"/>
    </source>
</evidence>
<keyword evidence="5" id="KW-0964">Secreted</keyword>
<dbReference type="GO" id="GO:0009901">
    <property type="term" value="P:anther dehiscence"/>
    <property type="evidence" value="ECO:0007669"/>
    <property type="project" value="UniProtKB-ARBA"/>
</dbReference>
<proteinExistence type="inferred from homology"/>
<evidence type="ECO:0000256" key="12">
    <source>
        <dbReference type="PROSITE-ProRule" id="PRU10052"/>
    </source>
</evidence>
<evidence type="ECO:0000256" key="6">
    <source>
        <dbReference type="ARBA" id="ARBA00022729"/>
    </source>
</evidence>
<protein>
    <recommendedName>
        <fullName evidence="3">endo-polygalacturonase</fullName>
        <ecNumber evidence="3">3.2.1.15</ecNumber>
    </recommendedName>
    <alternativeName>
        <fullName evidence="11">Pectinase</fullName>
    </alternativeName>
</protein>
<feature type="chain" id="PRO_5026837267" description="endo-polygalacturonase" evidence="14">
    <location>
        <begin position="25"/>
        <end position="458"/>
    </location>
</feature>
<comment type="subcellular location">
    <subcellularLocation>
        <location evidence="1">Secreted</location>
        <location evidence="1">Cell wall</location>
    </subcellularLocation>
</comment>
<name>A0A6N2BQ73_SOLCI</name>
<dbReference type="GO" id="GO:0009830">
    <property type="term" value="P:cell wall modification involved in abscission"/>
    <property type="evidence" value="ECO:0007669"/>
    <property type="project" value="UniProtKB-ARBA"/>
</dbReference>
<reference evidence="15" key="1">
    <citation type="submission" date="2019-05" db="EMBL/GenBank/DDBJ databases">
        <title>The de novo reference genome and transcriptome assemblies of the wild tomato species Solanum chilense.</title>
        <authorList>
            <person name="Stam R."/>
            <person name="Nosenko T."/>
            <person name="Hoerger A.C."/>
            <person name="Stephan W."/>
            <person name="Seidel M.A."/>
            <person name="Kuhn J.M.M."/>
            <person name="Haberer G."/>
            <person name="Tellier A."/>
        </authorList>
    </citation>
    <scope>NUCLEOTIDE SEQUENCE</scope>
    <source>
        <tissue evidence="15">Mature leaves</tissue>
    </source>
</reference>
<keyword evidence="6 14" id="KW-0732">Signal</keyword>
<evidence type="ECO:0000256" key="4">
    <source>
        <dbReference type="ARBA" id="ARBA00022512"/>
    </source>
</evidence>
<evidence type="ECO:0000313" key="15">
    <source>
        <dbReference type="EMBL" id="TMW94213.1"/>
    </source>
</evidence>
<keyword evidence="4" id="KW-0134">Cell wall</keyword>
<dbReference type="InterPro" id="IPR012334">
    <property type="entry name" value="Pectin_lyas_fold"/>
</dbReference>
<dbReference type="AlphaFoldDB" id="A0A6N2BQ73"/>
<dbReference type="GO" id="GO:0010047">
    <property type="term" value="P:fruit dehiscence"/>
    <property type="evidence" value="ECO:0007669"/>
    <property type="project" value="UniProtKB-ARBA"/>
</dbReference>
<keyword evidence="9" id="KW-0961">Cell wall biogenesis/degradation</keyword>
<dbReference type="PROSITE" id="PS00502">
    <property type="entry name" value="POLYGALACTURONASE"/>
    <property type="match status" value="1"/>
</dbReference>
<comment type="similarity">
    <text evidence="2 13">Belongs to the glycosyl hydrolase 28 family.</text>
</comment>
<sequence>MVIQRNSILLLIIIFVSSISTCRSNVIDDNLFKQVYDNILEQEFAHDFQSYLSYLSKNIESNNNIEKVDKNGIKVINVLSFGAKGDGKTYDNIAFEQAWNEACSSRTPVQFVVPKNKNYLLKQITFSGPCRSSISVKIFGSLEASSKISDYKDRRLWIAFDSVQNLVVGGGGTINGNGQVWWPRSCKINKSLPCRDAPTALTFWNCKNLKVNNLKSKNAQQIHIKFESCTNVVASNLMINAPAKSPNTDGVHVSNTQYIQISDTIIGTGDDCISIVSRSQNVQATNITCGPGHGISIGSLGSGNSEAYVSHVTVNGAKIIGAENGVRIKSWQGGSGQASNIKFLNVEMQDVKNPIIIDQNYCDRVEPCIQQFSAVQVKNVVYENIKGTSATKVAIKFDCSTNFPCEEIIMENINLVGASGKPSEAMCKNVHFNNAEHVTPHCPSLEISEDEALLYNYY</sequence>
<dbReference type="SUPFAM" id="SSF51126">
    <property type="entry name" value="Pectin lyase-like"/>
    <property type="match status" value="1"/>
</dbReference>
<dbReference type="GO" id="GO:0004650">
    <property type="term" value="F:polygalacturonase activity"/>
    <property type="evidence" value="ECO:0007669"/>
    <property type="project" value="UniProtKB-EC"/>
</dbReference>
<dbReference type="InterPro" id="IPR006626">
    <property type="entry name" value="PbH1"/>
</dbReference>
<evidence type="ECO:0000256" key="10">
    <source>
        <dbReference type="ARBA" id="ARBA00034074"/>
    </source>
</evidence>